<feature type="repeat" description="PPR" evidence="2">
    <location>
        <begin position="306"/>
        <end position="340"/>
    </location>
</feature>
<dbReference type="PANTHER" id="PTHR47926:SF350">
    <property type="entry name" value="(WILD MALAYSIAN BANANA) HYPOTHETICAL PROTEIN"/>
    <property type="match status" value="1"/>
</dbReference>
<comment type="caution">
    <text evidence="3">The sequence shown here is derived from an EMBL/GenBank/DDBJ whole genome shotgun (WGS) entry which is preliminary data.</text>
</comment>
<dbReference type="Gene3D" id="1.25.40.10">
    <property type="entry name" value="Tetratricopeptide repeat domain"/>
    <property type="match status" value="3"/>
</dbReference>
<feature type="repeat" description="PPR" evidence="2">
    <location>
        <begin position="173"/>
        <end position="203"/>
    </location>
</feature>
<evidence type="ECO:0000313" key="4">
    <source>
        <dbReference type="Proteomes" id="UP001293593"/>
    </source>
</evidence>
<dbReference type="InterPro" id="IPR011990">
    <property type="entry name" value="TPR-like_helical_dom_sf"/>
</dbReference>
<dbReference type="NCBIfam" id="TIGR00756">
    <property type="entry name" value="PPR"/>
    <property type="match status" value="3"/>
</dbReference>
<dbReference type="InterPro" id="IPR046848">
    <property type="entry name" value="E_motif"/>
</dbReference>
<dbReference type="FunFam" id="1.25.40.10:FF:000348">
    <property type="entry name" value="Pentatricopeptide repeat-containing protein chloroplastic"/>
    <property type="match status" value="1"/>
</dbReference>
<proteinExistence type="predicted"/>
<dbReference type="FunFam" id="1.25.40.10:FF:000184">
    <property type="entry name" value="Pentatricopeptide repeat-containing protein, chloroplastic"/>
    <property type="match status" value="1"/>
</dbReference>
<protein>
    <recommendedName>
        <fullName evidence="5">Pentatricopeptide repeat-containing protein</fullName>
    </recommendedName>
</protein>
<dbReference type="Pfam" id="PF20431">
    <property type="entry name" value="E_motif"/>
    <property type="match status" value="1"/>
</dbReference>
<name>A0AAE1JJB4_9FABA</name>
<dbReference type="GO" id="GO:0003723">
    <property type="term" value="F:RNA binding"/>
    <property type="evidence" value="ECO:0007669"/>
    <property type="project" value="InterPro"/>
</dbReference>
<feature type="repeat" description="PPR" evidence="2">
    <location>
        <begin position="75"/>
        <end position="109"/>
    </location>
</feature>
<dbReference type="Pfam" id="PF01535">
    <property type="entry name" value="PPR"/>
    <property type="match status" value="2"/>
</dbReference>
<organism evidence="3 4">
    <name type="scientific">Acacia crassicarpa</name>
    <name type="common">northern wattle</name>
    <dbReference type="NCBI Taxonomy" id="499986"/>
    <lineage>
        <taxon>Eukaryota</taxon>
        <taxon>Viridiplantae</taxon>
        <taxon>Streptophyta</taxon>
        <taxon>Embryophyta</taxon>
        <taxon>Tracheophyta</taxon>
        <taxon>Spermatophyta</taxon>
        <taxon>Magnoliopsida</taxon>
        <taxon>eudicotyledons</taxon>
        <taxon>Gunneridae</taxon>
        <taxon>Pentapetalae</taxon>
        <taxon>rosids</taxon>
        <taxon>fabids</taxon>
        <taxon>Fabales</taxon>
        <taxon>Fabaceae</taxon>
        <taxon>Caesalpinioideae</taxon>
        <taxon>mimosoid clade</taxon>
        <taxon>Acacieae</taxon>
        <taxon>Acacia</taxon>
    </lineage>
</organism>
<dbReference type="InterPro" id="IPR002885">
    <property type="entry name" value="PPR_rpt"/>
</dbReference>
<dbReference type="Pfam" id="PF12854">
    <property type="entry name" value="PPR_1"/>
    <property type="match status" value="1"/>
</dbReference>
<dbReference type="AlphaFoldDB" id="A0AAE1JJB4"/>
<dbReference type="PROSITE" id="PS51375">
    <property type="entry name" value="PPR"/>
    <property type="match status" value="4"/>
</dbReference>
<dbReference type="GO" id="GO:0009451">
    <property type="term" value="P:RNA modification"/>
    <property type="evidence" value="ECO:0007669"/>
    <property type="project" value="InterPro"/>
</dbReference>
<reference evidence="3" key="1">
    <citation type="submission" date="2023-10" db="EMBL/GenBank/DDBJ databases">
        <title>Chromosome-level genome of the transformable northern wattle, Acacia crassicarpa.</title>
        <authorList>
            <person name="Massaro I."/>
            <person name="Sinha N.R."/>
            <person name="Poethig S."/>
            <person name="Leichty A.R."/>
        </authorList>
    </citation>
    <scope>NUCLEOTIDE SEQUENCE</scope>
    <source>
        <strain evidence="3">Acra3RX</strain>
        <tissue evidence="3">Leaf</tissue>
    </source>
</reference>
<sequence length="529" mass="58964">MNKKLVSTIPPSLFLHLLEECLGMRELKQIHASAITHGLARFAYIASKILAFCAKSEHKDLRYAGMLFNHMLTPNVFDCNSMIMGFSRNSECDKVFSIFSRMPRLGIRPNARTFTFVVKSCVSLSLLEQVHTQIVKLGNFSDVFVVSSALKMYSKHGAIQVARNLFDESSHKNVVCWTSLISGYCDNGLVNEARNLFDAIPQRNDVSHSAMISGYVKNGFFNEGIELFHEMKISGNLNPNKSLLVSVLTACAAVGAFEDGKWVHSYIVENGFTYELEIGTALIDFYAKCGFVQEADHVFSNLSEKDVTTWSVMILGLGINGRNKQALDLFAQMEKIGPKPNAVTFVGVLNACNHKFLLDEAWRLFGRMYKVYGILPSIEHYGCMVDMLARAGRTKEAEVLIKSMPIKPDGAIWGSILNGCLLNGDTELGLRVGKLLIKLEPLHSGRYVLLANMYASMGKWESVSEIRKMMKDQGVLPISAWSFIEIDQIVHRFVVDDKSHSCLGDIYSVLSLLGKELEDFAVAEDASFI</sequence>
<dbReference type="InterPro" id="IPR046960">
    <property type="entry name" value="PPR_At4g14850-like_plant"/>
</dbReference>
<gene>
    <name evidence="3" type="ORF">QN277_023090</name>
</gene>
<evidence type="ECO:0000256" key="2">
    <source>
        <dbReference type="PROSITE-ProRule" id="PRU00708"/>
    </source>
</evidence>
<dbReference type="Pfam" id="PF13041">
    <property type="entry name" value="PPR_2"/>
    <property type="match status" value="2"/>
</dbReference>
<evidence type="ECO:0000256" key="1">
    <source>
        <dbReference type="ARBA" id="ARBA00022737"/>
    </source>
</evidence>
<dbReference type="PANTHER" id="PTHR47926">
    <property type="entry name" value="PENTATRICOPEPTIDE REPEAT-CONTAINING PROTEIN"/>
    <property type="match status" value="1"/>
</dbReference>
<feature type="repeat" description="PPR" evidence="2">
    <location>
        <begin position="204"/>
        <end position="238"/>
    </location>
</feature>
<accession>A0AAE1JJB4</accession>
<dbReference type="Proteomes" id="UP001293593">
    <property type="component" value="Unassembled WGS sequence"/>
</dbReference>
<dbReference type="EMBL" id="JAWXYG010000006">
    <property type="protein sequence ID" value="KAK4270001.1"/>
    <property type="molecule type" value="Genomic_DNA"/>
</dbReference>
<keyword evidence="4" id="KW-1185">Reference proteome</keyword>
<keyword evidence="1" id="KW-0677">Repeat</keyword>
<evidence type="ECO:0008006" key="5">
    <source>
        <dbReference type="Google" id="ProtNLM"/>
    </source>
</evidence>
<evidence type="ECO:0000313" key="3">
    <source>
        <dbReference type="EMBL" id="KAK4270001.1"/>
    </source>
</evidence>